<reference evidence="8 11" key="3">
    <citation type="submission" date="2021-02" db="EMBL/GenBank/DDBJ databases">
        <title>Complete Genome Sequence of Cupriavidus oxalaticus Strain Ox1, a Soil Oxalate-Degrading Species.</title>
        <authorList>
            <person name="Palmieri F."/>
            <person name="Udriet P."/>
            <person name="Deuasquier M."/>
            <person name="Beaudoing E."/>
            <person name="Johnson S.L."/>
            <person name="Davenport K.W."/>
            <person name="Chain P.S."/>
            <person name="Bindschedler S."/>
            <person name="Junier P."/>
        </authorList>
    </citation>
    <scope>NUCLEOTIDE SEQUENCE [LARGE SCALE GENOMIC DNA]</scope>
    <source>
        <strain evidence="8 11">Ox1</strain>
    </source>
</reference>
<protein>
    <recommendedName>
        <fullName evidence="5">Ubiquinone biosynthesis O-methyltransferase</fullName>
    </recommendedName>
    <alternativeName>
        <fullName evidence="5">2-polyprenyl-6-hydroxyphenol methylase</fullName>
        <ecNumber evidence="5">2.1.1.222</ecNumber>
    </alternativeName>
    <alternativeName>
        <fullName evidence="5">3-demethylubiquinone 3-O-methyltransferase</fullName>
        <ecNumber evidence="5">2.1.1.64</ecNumber>
    </alternativeName>
</protein>
<feature type="binding site" evidence="5">
    <location>
        <position position="135"/>
    </location>
    <ligand>
        <name>S-adenosyl-L-methionine</name>
        <dbReference type="ChEBI" id="CHEBI:59789"/>
    </ligand>
</feature>
<dbReference type="EMBL" id="CP032519">
    <property type="protein sequence ID" value="QEZ45893.1"/>
    <property type="molecule type" value="Genomic_DNA"/>
</dbReference>
<dbReference type="EMBL" id="CP069812">
    <property type="protein sequence ID" value="QRQ94974.1"/>
    <property type="molecule type" value="Genomic_DNA"/>
</dbReference>
<feature type="binding site" evidence="5">
    <location>
        <position position="51"/>
    </location>
    <ligand>
        <name>S-adenosyl-L-methionine</name>
        <dbReference type="ChEBI" id="CHEBI:59789"/>
    </ligand>
</feature>
<dbReference type="InterPro" id="IPR029063">
    <property type="entry name" value="SAM-dependent_MTases_sf"/>
</dbReference>
<dbReference type="Proteomes" id="UP000256862">
    <property type="component" value="Chromosome CO2235"/>
</dbReference>
<dbReference type="Proteomes" id="UP000623307">
    <property type="component" value="Chromosome 2"/>
</dbReference>
<accession>A0A375GBW4</accession>
<proteinExistence type="inferred from homology"/>
<comment type="catalytic activity">
    <reaction evidence="5">
        <text>a 3-demethylubiquinol + S-adenosyl-L-methionine = a ubiquinol + S-adenosyl-L-homocysteine + H(+)</text>
        <dbReference type="Rhea" id="RHEA:44380"/>
        <dbReference type="Rhea" id="RHEA-COMP:9566"/>
        <dbReference type="Rhea" id="RHEA-COMP:10914"/>
        <dbReference type="ChEBI" id="CHEBI:15378"/>
        <dbReference type="ChEBI" id="CHEBI:17976"/>
        <dbReference type="ChEBI" id="CHEBI:57856"/>
        <dbReference type="ChEBI" id="CHEBI:59789"/>
        <dbReference type="ChEBI" id="CHEBI:84422"/>
        <dbReference type="EC" id="2.1.1.64"/>
    </reaction>
</comment>
<reference evidence="9" key="1">
    <citation type="submission" date="2018-01" db="EMBL/GenBank/DDBJ databases">
        <authorList>
            <person name="Clerissi C."/>
        </authorList>
    </citation>
    <scope>NUCLEOTIDE SEQUENCE</scope>
    <source>
        <strain evidence="9">Cupriavidus oxalaticus LMG 2235</strain>
    </source>
</reference>
<keyword evidence="1 5" id="KW-0489">Methyltransferase</keyword>
<evidence type="ECO:0000313" key="7">
    <source>
        <dbReference type="EMBL" id="QEZ45893.1"/>
    </source>
</evidence>
<evidence type="ECO:0000313" key="11">
    <source>
        <dbReference type="Proteomes" id="UP000623307"/>
    </source>
</evidence>
<dbReference type="SUPFAM" id="SSF53335">
    <property type="entry name" value="S-adenosyl-L-methionine-dependent methyltransferases"/>
    <property type="match status" value="1"/>
</dbReference>
<dbReference type="Proteomes" id="UP000325743">
    <property type="component" value="Chromosome 2"/>
</dbReference>
<dbReference type="HAMAP" id="MF_00472">
    <property type="entry name" value="UbiG"/>
    <property type="match status" value="1"/>
</dbReference>
<comment type="function">
    <text evidence="5">O-methyltransferase that catalyzes the 2 O-methylation steps in the ubiquinone biosynthetic pathway.</text>
</comment>
<feature type="binding site" evidence="5">
    <location>
        <position position="91"/>
    </location>
    <ligand>
        <name>S-adenosyl-L-methionine</name>
        <dbReference type="ChEBI" id="CHEBI:59789"/>
    </ligand>
</feature>
<gene>
    <name evidence="5 9" type="primary">ubiG</name>
    <name evidence="9" type="ORF">CO2235_60107</name>
    <name evidence="7" type="ORF">D2917_16410</name>
    <name evidence="8" type="ORF">JTE92_15985</name>
</gene>
<organism evidence="9">
    <name type="scientific">Cupriavidus oxalaticus</name>
    <dbReference type="NCBI Taxonomy" id="96344"/>
    <lineage>
        <taxon>Bacteria</taxon>
        <taxon>Pseudomonadati</taxon>
        <taxon>Pseudomonadota</taxon>
        <taxon>Betaproteobacteria</taxon>
        <taxon>Burkholderiales</taxon>
        <taxon>Burkholderiaceae</taxon>
        <taxon>Cupriavidus</taxon>
    </lineage>
</organism>
<evidence type="ECO:0000256" key="5">
    <source>
        <dbReference type="HAMAP-Rule" id="MF_00472"/>
    </source>
</evidence>
<keyword evidence="3 5" id="KW-0831">Ubiquinone biosynthesis</keyword>
<dbReference type="FunFam" id="3.40.50.150:FF:000028">
    <property type="entry name" value="Ubiquinone biosynthesis O-methyltransferase"/>
    <property type="match status" value="1"/>
</dbReference>
<evidence type="ECO:0000313" key="9">
    <source>
        <dbReference type="EMBL" id="SPC16890.1"/>
    </source>
</evidence>
<comment type="similarity">
    <text evidence="5">Belongs to the methyltransferase superfamily. UbiG/COQ3 family.</text>
</comment>
<dbReference type="EC" id="2.1.1.222" evidence="5"/>
<evidence type="ECO:0000313" key="10">
    <source>
        <dbReference type="Proteomes" id="UP000325743"/>
    </source>
</evidence>
<dbReference type="CDD" id="cd02440">
    <property type="entry name" value="AdoMet_MTases"/>
    <property type="match status" value="1"/>
</dbReference>
<comment type="catalytic activity">
    <reaction evidence="5">
        <text>a 3-(all-trans-polyprenyl)benzene-1,2-diol + S-adenosyl-L-methionine = a 2-methoxy-6-(all-trans-polyprenyl)phenol + S-adenosyl-L-homocysteine + H(+)</text>
        <dbReference type="Rhea" id="RHEA:31411"/>
        <dbReference type="Rhea" id="RHEA-COMP:9550"/>
        <dbReference type="Rhea" id="RHEA-COMP:9551"/>
        <dbReference type="ChEBI" id="CHEBI:15378"/>
        <dbReference type="ChEBI" id="CHEBI:57856"/>
        <dbReference type="ChEBI" id="CHEBI:59789"/>
        <dbReference type="ChEBI" id="CHEBI:62729"/>
        <dbReference type="ChEBI" id="CHEBI:62731"/>
        <dbReference type="EC" id="2.1.1.222"/>
    </reaction>
</comment>
<feature type="region of interest" description="Disordered" evidence="6">
    <location>
        <begin position="1"/>
        <end position="20"/>
    </location>
</feature>
<sequence length="248" mass="27123">MTLPSQTLSAHPDPLRRNADPKEIDKFSELAHRWWDPESEFKPLHELNPLRLGWIDGLAGLAGKRVVDVGCGGGILSESMARLGATVRGIDLSSKALKVADLHSLESGVAVTYEEIAAEALAAREPASVDVVTCMEMLEHVPDPASIVRACATLVKPGGQVFFSTINRNLKAYLLAIVGAEYVLNMLPRGTHDYDKFITPSELARFARNAGLDLIEMRGMTYNPLSQVYALGRDTDVNYMMAFRRVAA</sequence>
<keyword evidence="2 5" id="KW-0808">Transferase</keyword>
<evidence type="ECO:0000256" key="4">
    <source>
        <dbReference type="ARBA" id="ARBA00022691"/>
    </source>
</evidence>
<dbReference type="OrthoDB" id="9801538at2"/>
<feature type="binding site" evidence="5">
    <location>
        <position position="70"/>
    </location>
    <ligand>
        <name>S-adenosyl-L-methionine</name>
        <dbReference type="ChEBI" id="CHEBI:59789"/>
    </ligand>
</feature>
<dbReference type="Gene3D" id="3.40.50.150">
    <property type="entry name" value="Vaccinia Virus protein VP39"/>
    <property type="match status" value="1"/>
</dbReference>
<keyword evidence="4 5" id="KW-0949">S-adenosyl-L-methionine</keyword>
<reference evidence="7 10" key="2">
    <citation type="submission" date="2018-09" db="EMBL/GenBank/DDBJ databases">
        <title>Complete genome sequence of Cupriavidus oxalaticus T2, a bacterium capable of phenol tolerance and degradation.</title>
        <authorList>
            <person name="Yan J."/>
        </authorList>
    </citation>
    <scope>NUCLEOTIDE SEQUENCE [LARGE SCALE GENOMIC DNA]</scope>
    <source>
        <strain evidence="7 10">T2</strain>
    </source>
</reference>
<dbReference type="PANTHER" id="PTHR43464:SF19">
    <property type="entry name" value="UBIQUINONE BIOSYNTHESIS O-METHYLTRANSFERASE, MITOCHONDRIAL"/>
    <property type="match status" value="1"/>
</dbReference>
<evidence type="ECO:0000313" key="8">
    <source>
        <dbReference type="EMBL" id="QRQ94974.1"/>
    </source>
</evidence>
<dbReference type="EMBL" id="OGUS01000128">
    <property type="protein sequence ID" value="SPC16890.1"/>
    <property type="molecule type" value="Genomic_DNA"/>
</dbReference>
<dbReference type="UniPathway" id="UPA00232"/>
<name>A0A375GBW4_9BURK</name>
<dbReference type="Pfam" id="PF13489">
    <property type="entry name" value="Methyltransf_23"/>
    <property type="match status" value="1"/>
</dbReference>
<dbReference type="GO" id="GO:0102208">
    <property type="term" value="F:2-polyprenyl-6-hydroxyphenol methylase activity"/>
    <property type="evidence" value="ECO:0007669"/>
    <property type="project" value="UniProtKB-EC"/>
</dbReference>
<evidence type="ECO:0000256" key="6">
    <source>
        <dbReference type="SAM" id="MobiDB-lite"/>
    </source>
</evidence>
<dbReference type="AlphaFoldDB" id="A0A375GBW4"/>
<dbReference type="NCBIfam" id="TIGR01983">
    <property type="entry name" value="UbiG"/>
    <property type="match status" value="1"/>
</dbReference>
<evidence type="ECO:0000256" key="3">
    <source>
        <dbReference type="ARBA" id="ARBA00022688"/>
    </source>
</evidence>
<dbReference type="InterPro" id="IPR010233">
    <property type="entry name" value="UbiG_MeTrfase"/>
</dbReference>
<evidence type="ECO:0000256" key="1">
    <source>
        <dbReference type="ARBA" id="ARBA00022603"/>
    </source>
</evidence>
<dbReference type="EC" id="2.1.1.64" evidence="5"/>
<dbReference type="GO" id="GO:0032259">
    <property type="term" value="P:methylation"/>
    <property type="evidence" value="ECO:0007669"/>
    <property type="project" value="UniProtKB-KW"/>
</dbReference>
<comment type="pathway">
    <text evidence="5">Cofactor biosynthesis; ubiquinone biosynthesis.</text>
</comment>
<dbReference type="PANTHER" id="PTHR43464">
    <property type="entry name" value="METHYLTRANSFERASE"/>
    <property type="match status" value="1"/>
</dbReference>
<dbReference type="GeneID" id="303491046"/>
<dbReference type="RefSeq" id="WP_063237068.1">
    <property type="nucleotide sequence ID" value="NZ_CP032519.1"/>
</dbReference>
<dbReference type="GO" id="GO:0010420">
    <property type="term" value="F:polyprenyldihydroxybenzoate methyltransferase activity"/>
    <property type="evidence" value="ECO:0007669"/>
    <property type="project" value="InterPro"/>
</dbReference>
<dbReference type="GO" id="GO:0061542">
    <property type="term" value="F:3-demethylubiquinol 3-O-methyltransferase activity"/>
    <property type="evidence" value="ECO:0007669"/>
    <property type="project" value="UniProtKB-UniRule"/>
</dbReference>
<evidence type="ECO:0000256" key="2">
    <source>
        <dbReference type="ARBA" id="ARBA00022679"/>
    </source>
</evidence>
<keyword evidence="11" id="KW-1185">Reference proteome</keyword>